<evidence type="ECO:0000313" key="2">
    <source>
        <dbReference type="Proteomes" id="UP000270868"/>
    </source>
</evidence>
<sequence>MNKRIKKKKSLVREVQQLRSDMLALSRENLDLYAKLTTFNSELSVLRQSQERHETICEKNVEATNAKFEKIKDDLKQLKKPFWKR</sequence>
<gene>
    <name evidence="1" type="ORF">D8792_09240</name>
</gene>
<accession>A0A3R9LZY3</accession>
<dbReference type="AlphaFoldDB" id="A0A3R9LZY3"/>
<evidence type="ECO:0000313" key="1">
    <source>
        <dbReference type="EMBL" id="RSJ88414.1"/>
    </source>
</evidence>
<dbReference type="EMBL" id="RJPS01000013">
    <property type="protein sequence ID" value="RSJ88414.1"/>
    <property type="molecule type" value="Genomic_DNA"/>
</dbReference>
<reference evidence="1 2" key="1">
    <citation type="submission" date="2018-11" db="EMBL/GenBank/DDBJ databases">
        <title>Species Designations Belie Phenotypic and Genotypic Heterogeneity in Oral Streptococci.</title>
        <authorList>
            <person name="Velsko I."/>
        </authorList>
    </citation>
    <scope>NUCLEOTIDE SEQUENCE [LARGE SCALE GENOMIC DNA]</scope>
    <source>
        <strain evidence="1 2">A52</strain>
    </source>
</reference>
<name>A0A3R9LZY3_STRCR</name>
<proteinExistence type="predicted"/>
<dbReference type="Proteomes" id="UP000270868">
    <property type="component" value="Unassembled WGS sequence"/>
</dbReference>
<organism evidence="1 2">
    <name type="scientific">Streptococcus cristatus</name>
    <dbReference type="NCBI Taxonomy" id="45634"/>
    <lineage>
        <taxon>Bacteria</taxon>
        <taxon>Bacillati</taxon>
        <taxon>Bacillota</taxon>
        <taxon>Bacilli</taxon>
        <taxon>Lactobacillales</taxon>
        <taxon>Streptococcaceae</taxon>
        <taxon>Streptococcus</taxon>
    </lineage>
</organism>
<dbReference type="RefSeq" id="WP_125373845.1">
    <property type="nucleotide sequence ID" value="NZ_RJPS01000013.1"/>
</dbReference>
<comment type="caution">
    <text evidence="1">The sequence shown here is derived from an EMBL/GenBank/DDBJ whole genome shotgun (WGS) entry which is preliminary data.</text>
</comment>
<protein>
    <submittedName>
        <fullName evidence="1">Uncharacterized protein</fullName>
    </submittedName>
</protein>